<feature type="compositionally biased region" description="Low complexity" evidence="4">
    <location>
        <begin position="127"/>
        <end position="139"/>
    </location>
</feature>
<name>A0A8K0WPF5_9HYPO</name>
<keyword evidence="3" id="KW-0862">Zinc</keyword>
<evidence type="ECO:0000256" key="1">
    <source>
        <dbReference type="ARBA" id="ARBA00022723"/>
    </source>
</evidence>
<dbReference type="AlphaFoldDB" id="A0A8K0WPF5"/>
<organism evidence="7 8">
    <name type="scientific">Stachybotrys elegans</name>
    <dbReference type="NCBI Taxonomy" id="80388"/>
    <lineage>
        <taxon>Eukaryota</taxon>
        <taxon>Fungi</taxon>
        <taxon>Dikarya</taxon>
        <taxon>Ascomycota</taxon>
        <taxon>Pezizomycotina</taxon>
        <taxon>Sordariomycetes</taxon>
        <taxon>Hypocreomycetidae</taxon>
        <taxon>Hypocreales</taxon>
        <taxon>Stachybotryaceae</taxon>
        <taxon>Stachybotrys</taxon>
    </lineage>
</organism>
<sequence>MEESKLQTKESKLQTSLQFREYCLKSSHLEYPDWAEGCKKLLSEPFPSRGESLLVSIARALDPRPTLAIILPSLHQLFWNGLSFALVGCVVTTLLVIVLARRSKAKRPGVQHELLNLEADAGETDSTDTWSTISTNSSDETLVGSDSGVDEAYAVDTDTGPLDAPRQNADARLLQQSRPSASTQRARRSENVLLDSERSRTESMPSASTRAAIGSVHMLSGSAPKTDSANTLTTPSTNSNAFISAVSGIVMSSVSGGLVRLSSLVKTRDQATLQSSEVAVSEQYASKNTVQRPSISSNQIPSRTENPPPTPASFPEPTRRDALQSKTSIKPGANGSTNRTIQQTAGSARRDSEITEASSQPPLSKAQPQPDRGENPSSTSDSAPSRRPAPEPSTQGNTISEGWTKTIPVKRQNTGSTSSKSHSSTSQSTSTGTASFIVGGAMTAVAISAASRTRPQNPVPSHSPKPDNTRRDCTRQARGSRRSASPAQPKPTSTSYSPGQDYAFNSTSYSNSSLSNRGYSYSPSTQTSDSPSLLSSANPYSPSNIFMPQEWDCCLCRSHNEAIYQECPSCCYQKCKGCTFYPPKKTQSTRASTRRR</sequence>
<feature type="compositionally biased region" description="Polar residues" evidence="4">
    <location>
        <begin position="174"/>
        <end position="184"/>
    </location>
</feature>
<feature type="compositionally biased region" description="Basic and acidic residues" evidence="4">
    <location>
        <begin position="464"/>
        <end position="475"/>
    </location>
</feature>
<accession>A0A8K0WPF5</accession>
<feature type="region of interest" description="Disordered" evidence="4">
    <location>
        <begin position="450"/>
        <end position="502"/>
    </location>
</feature>
<dbReference type="PROSITE" id="PS01358">
    <property type="entry name" value="ZF_RANBP2_1"/>
    <property type="match status" value="1"/>
</dbReference>
<keyword evidence="5" id="KW-0812">Transmembrane</keyword>
<protein>
    <recommendedName>
        <fullName evidence="6">RanBP2-type domain-containing protein</fullName>
    </recommendedName>
</protein>
<feature type="region of interest" description="Disordered" evidence="4">
    <location>
        <begin position="124"/>
        <end position="147"/>
    </location>
</feature>
<feature type="domain" description="RanBP2-type" evidence="6">
    <location>
        <begin position="551"/>
        <end position="570"/>
    </location>
</feature>
<feature type="compositionally biased region" description="Polar residues" evidence="4">
    <location>
        <begin position="525"/>
        <end position="536"/>
    </location>
</feature>
<keyword evidence="5" id="KW-1133">Transmembrane helix</keyword>
<dbReference type="Proteomes" id="UP000813444">
    <property type="component" value="Unassembled WGS sequence"/>
</dbReference>
<evidence type="ECO:0000259" key="6">
    <source>
        <dbReference type="PROSITE" id="PS01358"/>
    </source>
</evidence>
<evidence type="ECO:0000256" key="2">
    <source>
        <dbReference type="ARBA" id="ARBA00022771"/>
    </source>
</evidence>
<feature type="region of interest" description="Disordered" evidence="4">
    <location>
        <begin position="514"/>
        <end position="536"/>
    </location>
</feature>
<feature type="region of interest" description="Disordered" evidence="4">
    <location>
        <begin position="172"/>
        <end position="209"/>
    </location>
</feature>
<dbReference type="GO" id="GO:0008270">
    <property type="term" value="F:zinc ion binding"/>
    <property type="evidence" value="ECO:0007669"/>
    <property type="project" value="UniProtKB-KW"/>
</dbReference>
<evidence type="ECO:0000313" key="7">
    <source>
        <dbReference type="EMBL" id="KAH7310911.1"/>
    </source>
</evidence>
<evidence type="ECO:0000256" key="5">
    <source>
        <dbReference type="SAM" id="Phobius"/>
    </source>
</evidence>
<keyword evidence="2" id="KW-0863">Zinc-finger</keyword>
<evidence type="ECO:0000256" key="3">
    <source>
        <dbReference type="ARBA" id="ARBA00022833"/>
    </source>
</evidence>
<dbReference type="EMBL" id="JAGPNK010000012">
    <property type="protein sequence ID" value="KAH7310911.1"/>
    <property type="molecule type" value="Genomic_DNA"/>
</dbReference>
<evidence type="ECO:0000313" key="8">
    <source>
        <dbReference type="Proteomes" id="UP000813444"/>
    </source>
</evidence>
<comment type="caution">
    <text evidence="7">The sequence shown here is derived from an EMBL/GenBank/DDBJ whole genome shotgun (WGS) entry which is preliminary data.</text>
</comment>
<feature type="compositionally biased region" description="Polar residues" evidence="4">
    <location>
        <begin position="324"/>
        <end position="346"/>
    </location>
</feature>
<dbReference type="InterPro" id="IPR001876">
    <property type="entry name" value="Znf_RanBP2"/>
</dbReference>
<feature type="compositionally biased region" description="Low complexity" evidence="4">
    <location>
        <begin position="514"/>
        <end position="524"/>
    </location>
</feature>
<feature type="compositionally biased region" description="Low complexity" evidence="4">
    <location>
        <begin position="414"/>
        <end position="432"/>
    </location>
</feature>
<keyword evidence="5" id="KW-0472">Membrane</keyword>
<feature type="region of interest" description="Disordered" evidence="4">
    <location>
        <begin position="282"/>
        <end position="432"/>
    </location>
</feature>
<reference evidence="7" key="1">
    <citation type="journal article" date="2021" name="Nat. Commun.">
        <title>Genetic determinants of endophytism in the Arabidopsis root mycobiome.</title>
        <authorList>
            <person name="Mesny F."/>
            <person name="Miyauchi S."/>
            <person name="Thiergart T."/>
            <person name="Pickel B."/>
            <person name="Atanasova L."/>
            <person name="Karlsson M."/>
            <person name="Huettel B."/>
            <person name="Barry K.W."/>
            <person name="Haridas S."/>
            <person name="Chen C."/>
            <person name="Bauer D."/>
            <person name="Andreopoulos W."/>
            <person name="Pangilinan J."/>
            <person name="LaButti K."/>
            <person name="Riley R."/>
            <person name="Lipzen A."/>
            <person name="Clum A."/>
            <person name="Drula E."/>
            <person name="Henrissat B."/>
            <person name="Kohler A."/>
            <person name="Grigoriev I.V."/>
            <person name="Martin F.M."/>
            <person name="Hacquard S."/>
        </authorList>
    </citation>
    <scope>NUCLEOTIDE SEQUENCE</scope>
    <source>
        <strain evidence="7">MPI-CAGE-CH-0235</strain>
    </source>
</reference>
<evidence type="ECO:0000256" key="4">
    <source>
        <dbReference type="SAM" id="MobiDB-lite"/>
    </source>
</evidence>
<gene>
    <name evidence="7" type="ORF">B0I35DRAFT_439874</name>
</gene>
<feature type="compositionally biased region" description="Basic and acidic residues" evidence="4">
    <location>
        <begin position="187"/>
        <end position="201"/>
    </location>
</feature>
<feature type="compositionally biased region" description="Polar residues" evidence="4">
    <location>
        <begin position="482"/>
        <end position="498"/>
    </location>
</feature>
<feature type="compositionally biased region" description="Polar residues" evidence="4">
    <location>
        <begin position="282"/>
        <end position="305"/>
    </location>
</feature>
<keyword evidence="8" id="KW-1185">Reference proteome</keyword>
<feature type="compositionally biased region" description="Low complexity" evidence="4">
    <location>
        <begin position="376"/>
        <end position="386"/>
    </location>
</feature>
<feature type="transmembrane region" description="Helical" evidence="5">
    <location>
        <begin position="77"/>
        <end position="100"/>
    </location>
</feature>
<keyword evidence="1" id="KW-0479">Metal-binding</keyword>
<proteinExistence type="predicted"/>